<sequence>MHVVDGVAEHRHVVRPVAVQVQVADGDALEARSAGDGGDRLGALVADEALQAPAQRLAAGVGHQLARLLPGEAHHQSRAVETDRIEVGQPALRVHVQAVALGHAGRQGEGADQHRRRVGAAFHIDIEQPAAHVGGDTVGSHHHPRTQHAAVVQAHLVDRVALVALHRFDAGLEQHLDGRFAVDLFQYQAAQRLAGHEDEIAARVDAGIVEIAKQLAVVIDLQLMADPPTATGHLGQQPGRLDHPDAGRLEQVGAVDRAFAPCLLHYHHAVALAAEQVGEHRPADAAAVDQYIDMVVRHG</sequence>
<organism evidence="1 2">
    <name type="scientific">Pseudomonas aeruginosa</name>
    <dbReference type="NCBI Taxonomy" id="287"/>
    <lineage>
        <taxon>Bacteria</taxon>
        <taxon>Pseudomonadati</taxon>
        <taxon>Pseudomonadota</taxon>
        <taxon>Gammaproteobacteria</taxon>
        <taxon>Pseudomonadales</taxon>
        <taxon>Pseudomonadaceae</taxon>
        <taxon>Pseudomonas</taxon>
    </lineage>
</organism>
<evidence type="ECO:0000313" key="2">
    <source>
        <dbReference type="Proteomes" id="UP000270834"/>
    </source>
</evidence>
<accession>A0A3M5DKQ9</accession>
<protein>
    <submittedName>
        <fullName evidence="1">Uncharacterized protein</fullName>
    </submittedName>
</protein>
<reference evidence="1 2" key="1">
    <citation type="submission" date="2018-08" db="EMBL/GenBank/DDBJ databases">
        <title>Recombination of ecologically and evolutionarily significant loci maintains genetic cohesion in the Pseudomonas syringae species complex.</title>
        <authorList>
            <person name="Dillon M."/>
            <person name="Thakur S."/>
            <person name="Almeida R.N.D."/>
            <person name="Weir B.S."/>
            <person name="Guttman D.S."/>
        </authorList>
    </citation>
    <scope>NUCLEOTIDE SEQUENCE [LARGE SCALE GENOMIC DNA]</scope>
    <source>
        <strain evidence="1 2">ICMP 7846</strain>
    </source>
</reference>
<dbReference type="EMBL" id="RBSQ01000971">
    <property type="protein sequence ID" value="RMS49823.1"/>
    <property type="molecule type" value="Genomic_DNA"/>
</dbReference>
<comment type="caution">
    <text evidence="1">The sequence shown here is derived from an EMBL/GenBank/DDBJ whole genome shotgun (WGS) entry which is preliminary data.</text>
</comment>
<dbReference type="AlphaFoldDB" id="A0A3M5DKQ9"/>
<proteinExistence type="predicted"/>
<dbReference type="Proteomes" id="UP000270834">
    <property type="component" value="Unassembled WGS sequence"/>
</dbReference>
<gene>
    <name evidence="1" type="ORF">ALP65_04570</name>
</gene>
<name>A0A3M5DKQ9_PSEAI</name>
<evidence type="ECO:0000313" key="1">
    <source>
        <dbReference type="EMBL" id="RMS49823.1"/>
    </source>
</evidence>